<name>A0A7W4XVA1_KINRA</name>
<dbReference type="AlphaFoldDB" id="A0A7W4XVA1"/>
<reference evidence="1 2" key="1">
    <citation type="submission" date="2020-08" db="EMBL/GenBank/DDBJ databases">
        <title>The Agave Microbiome: Exploring the role of microbial communities in plant adaptations to desert environments.</title>
        <authorList>
            <person name="Partida-Martinez L.P."/>
        </authorList>
    </citation>
    <scope>NUCLEOTIDE SEQUENCE [LARGE SCALE GENOMIC DNA]</scope>
    <source>
        <strain evidence="1 2">AS2.23</strain>
    </source>
</reference>
<comment type="caution">
    <text evidence="1">The sequence shown here is derived from an EMBL/GenBank/DDBJ whole genome shotgun (WGS) entry which is preliminary data.</text>
</comment>
<organism evidence="1 2">
    <name type="scientific">Kineococcus radiotolerans</name>
    <dbReference type="NCBI Taxonomy" id="131568"/>
    <lineage>
        <taxon>Bacteria</taxon>
        <taxon>Bacillati</taxon>
        <taxon>Actinomycetota</taxon>
        <taxon>Actinomycetes</taxon>
        <taxon>Kineosporiales</taxon>
        <taxon>Kineosporiaceae</taxon>
        <taxon>Kineococcus</taxon>
    </lineage>
</organism>
<reference evidence="1 2" key="2">
    <citation type="submission" date="2020-08" db="EMBL/GenBank/DDBJ databases">
        <authorList>
            <person name="Partida-Martinez L."/>
            <person name="Huntemann M."/>
            <person name="Clum A."/>
            <person name="Wang J."/>
            <person name="Palaniappan K."/>
            <person name="Ritter S."/>
            <person name="Chen I.-M."/>
            <person name="Stamatis D."/>
            <person name="Reddy T."/>
            <person name="O'Malley R."/>
            <person name="Daum C."/>
            <person name="Shapiro N."/>
            <person name="Ivanova N."/>
            <person name="Kyrpides N."/>
            <person name="Woyke T."/>
        </authorList>
    </citation>
    <scope>NUCLEOTIDE SEQUENCE [LARGE SCALE GENOMIC DNA]</scope>
    <source>
        <strain evidence="1 2">AS2.23</strain>
    </source>
</reference>
<evidence type="ECO:0000313" key="2">
    <source>
        <dbReference type="Proteomes" id="UP000533269"/>
    </source>
</evidence>
<dbReference type="EMBL" id="JACHVY010000001">
    <property type="protein sequence ID" value="MBB2899583.1"/>
    <property type="molecule type" value="Genomic_DNA"/>
</dbReference>
<accession>A0A7W4XVA1</accession>
<dbReference type="RefSeq" id="WP_183390191.1">
    <property type="nucleotide sequence ID" value="NZ_JACHVY010000001.1"/>
</dbReference>
<proteinExistence type="predicted"/>
<sequence length="462" mass="49866">MPARLVVPTEDLFAWTLDGRDSLLATPEDDPRTALSPERYGVAHLLARQRHVMAFGPAVLGHLLGALAGDGDGDAAGSRSVDLPADLPADPAQLHARVRRAWDASAGRRAALAGRAVPDDDCDRRAVHTLLDVVPAPVLLDLLRWAGQDWRGRRSGWPEHLSWPAGAPADTTGRFPDRPCLVAVVPAGAPLGAARRRTVEACQRAGLEVLLLRVHPLGRLPDPGEEALGVWTTAPPECPACRPAVDVDPPTHLLPGELPLPPFSSPGVPEERHDHHLRAHLAATTPTRTVSDDVAALSGTALQLEAFALLTHPDAWRDARDGGRAHLRAAVRRYRDLAGDPHLAHGEEDRAEAFRDALTTWRRRPWSPPAPAEPDALREAARAAAWFLALQGLDVVAVREAATAVHRILRTAPPAAPGDPDPALRLFRLLSLGFTGPELLRMEATGTYPDEQTIEFLTVLRR</sequence>
<gene>
    <name evidence="1" type="ORF">FHR75_000371</name>
</gene>
<evidence type="ECO:0000313" key="1">
    <source>
        <dbReference type="EMBL" id="MBB2899583.1"/>
    </source>
</evidence>
<protein>
    <submittedName>
        <fullName evidence="1">Uncharacterized protein</fullName>
    </submittedName>
</protein>
<dbReference type="Proteomes" id="UP000533269">
    <property type="component" value="Unassembled WGS sequence"/>
</dbReference>